<dbReference type="EMBL" id="JAGFMF010011417">
    <property type="protein sequence ID" value="KAG8523268.1"/>
    <property type="molecule type" value="Genomic_DNA"/>
</dbReference>
<keyword evidence="6" id="KW-1185">Reference proteome</keyword>
<comment type="similarity">
    <text evidence="1 2">Belongs to the peptidase C14A family.</text>
</comment>
<dbReference type="GO" id="GO:0006508">
    <property type="term" value="P:proteolysis"/>
    <property type="evidence" value="ECO:0007669"/>
    <property type="project" value="InterPro"/>
</dbReference>
<dbReference type="InterPro" id="IPR002138">
    <property type="entry name" value="Pept_C14_p10"/>
</dbReference>
<dbReference type="InterPro" id="IPR015917">
    <property type="entry name" value="Pept_C14A"/>
</dbReference>
<sequence>VKSFETVTTGATSTESTGKLKLCPRENFLELCRENTGSTEYVREKKCRVPKLPFFCRFIQYERKGTTLECLALIICNTEFKNLPKRTGSNHDIIGMKGLLEDLDYNVHVEENLTARHILVFMSHGVLDKICGTMHSNEKPEVLTYDTIFQIFNTHNCLYLKDKQKVIIIQACRGVDSVYVQGTEPKIVFYFQVQKSFEEPEFKVQMPTIERSTMTRHFYLFPGN</sequence>
<evidence type="ECO:0000313" key="5">
    <source>
        <dbReference type="EMBL" id="KAG8523268.1"/>
    </source>
</evidence>
<dbReference type="Proteomes" id="UP000700334">
    <property type="component" value="Unassembled WGS sequence"/>
</dbReference>
<dbReference type="GO" id="GO:0072557">
    <property type="term" value="C:IPAF inflammasome complex"/>
    <property type="evidence" value="ECO:0007669"/>
    <property type="project" value="TreeGrafter"/>
</dbReference>
<dbReference type="PANTHER" id="PTHR47901">
    <property type="entry name" value="CASPASE RECRUITMENT DOMAIN-CONTAINING PROTEIN 18"/>
    <property type="match status" value="1"/>
</dbReference>
<dbReference type="GO" id="GO:0050727">
    <property type="term" value="P:regulation of inflammatory response"/>
    <property type="evidence" value="ECO:0007669"/>
    <property type="project" value="TreeGrafter"/>
</dbReference>
<dbReference type="GO" id="GO:0004197">
    <property type="term" value="F:cysteine-type endopeptidase activity"/>
    <property type="evidence" value="ECO:0007669"/>
    <property type="project" value="InterPro"/>
</dbReference>
<dbReference type="SUPFAM" id="SSF52129">
    <property type="entry name" value="Caspase-like"/>
    <property type="match status" value="1"/>
</dbReference>
<reference evidence="5" key="1">
    <citation type="journal article" date="2021" name="Evol. Appl.">
        <title>The genome of the Pyrenean desman and the effects of bottlenecks and inbreeding on the genomic landscape of an endangered species.</title>
        <authorList>
            <person name="Escoda L."/>
            <person name="Castresana J."/>
        </authorList>
    </citation>
    <scope>NUCLEOTIDE SEQUENCE</scope>
    <source>
        <strain evidence="5">IBE-C5619</strain>
    </source>
</reference>
<dbReference type="PRINTS" id="PR00376">
    <property type="entry name" value="IL1BCENZYME"/>
</dbReference>
<feature type="domain" description="Caspase family p20" evidence="4">
    <location>
        <begin position="71"/>
        <end position="176"/>
    </location>
</feature>
<evidence type="ECO:0000313" key="6">
    <source>
        <dbReference type="Proteomes" id="UP000700334"/>
    </source>
</evidence>
<dbReference type="PROSITE" id="PS50207">
    <property type="entry name" value="CASPASE_P10"/>
    <property type="match status" value="1"/>
</dbReference>
<dbReference type="Pfam" id="PF00656">
    <property type="entry name" value="Peptidase_C14"/>
    <property type="match status" value="1"/>
</dbReference>
<protein>
    <submittedName>
        <fullName evidence="5">Caspase-4</fullName>
    </submittedName>
</protein>
<accession>A0A8J6DZG0</accession>
<proteinExistence type="inferred from homology"/>
<dbReference type="InterPro" id="IPR002398">
    <property type="entry name" value="Pept_C14"/>
</dbReference>
<dbReference type="InterPro" id="IPR011600">
    <property type="entry name" value="Pept_C14_caspase"/>
</dbReference>
<comment type="caution">
    <text evidence="5">The sequence shown here is derived from an EMBL/GenBank/DDBJ whole genome shotgun (WGS) entry which is preliminary data.</text>
</comment>
<dbReference type="OrthoDB" id="9665747at2759"/>
<organism evidence="5 6">
    <name type="scientific">Galemys pyrenaicus</name>
    <name type="common">Iberian desman</name>
    <name type="synonym">Pyrenean desman</name>
    <dbReference type="NCBI Taxonomy" id="202257"/>
    <lineage>
        <taxon>Eukaryota</taxon>
        <taxon>Metazoa</taxon>
        <taxon>Chordata</taxon>
        <taxon>Craniata</taxon>
        <taxon>Vertebrata</taxon>
        <taxon>Euteleostomi</taxon>
        <taxon>Mammalia</taxon>
        <taxon>Eutheria</taxon>
        <taxon>Laurasiatheria</taxon>
        <taxon>Eulipotyphla</taxon>
        <taxon>Talpidae</taxon>
        <taxon>Galemys</taxon>
    </lineage>
</organism>
<evidence type="ECO:0000259" key="4">
    <source>
        <dbReference type="PROSITE" id="PS50208"/>
    </source>
</evidence>
<dbReference type="GO" id="GO:0089720">
    <property type="term" value="F:caspase binding"/>
    <property type="evidence" value="ECO:0007669"/>
    <property type="project" value="TreeGrafter"/>
</dbReference>
<feature type="domain" description="Caspase family p10" evidence="3">
    <location>
        <begin position="192"/>
        <end position="222"/>
    </location>
</feature>
<name>A0A8J6DZG0_GALPY</name>
<evidence type="ECO:0000259" key="3">
    <source>
        <dbReference type="PROSITE" id="PS50207"/>
    </source>
</evidence>
<gene>
    <name evidence="5" type="ORF">J0S82_014403</name>
</gene>
<dbReference type="GO" id="GO:0097169">
    <property type="term" value="C:AIM2 inflammasome complex"/>
    <property type="evidence" value="ECO:0007669"/>
    <property type="project" value="TreeGrafter"/>
</dbReference>
<dbReference type="PANTHER" id="PTHR47901:SF3">
    <property type="entry name" value="CASPASE-1"/>
    <property type="match status" value="1"/>
</dbReference>
<dbReference type="Gene3D" id="3.40.50.1460">
    <property type="match status" value="2"/>
</dbReference>
<dbReference type="InterPro" id="IPR001309">
    <property type="entry name" value="Pept_C14_p20"/>
</dbReference>
<evidence type="ECO:0000256" key="1">
    <source>
        <dbReference type="ARBA" id="ARBA00010134"/>
    </source>
</evidence>
<dbReference type="SMART" id="SM00115">
    <property type="entry name" value="CASc"/>
    <property type="match status" value="1"/>
</dbReference>
<evidence type="ECO:0000256" key="2">
    <source>
        <dbReference type="RuleBase" id="RU003971"/>
    </source>
</evidence>
<dbReference type="PROSITE" id="PS50208">
    <property type="entry name" value="CASPASE_P20"/>
    <property type="match status" value="1"/>
</dbReference>
<feature type="non-terminal residue" evidence="5">
    <location>
        <position position="1"/>
    </location>
</feature>
<dbReference type="AlphaFoldDB" id="A0A8J6DZG0"/>
<dbReference type="GO" id="GO:0072559">
    <property type="term" value="C:NLRP3 inflammasome complex"/>
    <property type="evidence" value="ECO:0007669"/>
    <property type="project" value="TreeGrafter"/>
</dbReference>
<dbReference type="InterPro" id="IPR029030">
    <property type="entry name" value="Caspase-like_dom_sf"/>
</dbReference>